<dbReference type="Proteomes" id="UP000192578">
    <property type="component" value="Unassembled WGS sequence"/>
</dbReference>
<organism evidence="3 4">
    <name type="scientific">Hypsibius exemplaris</name>
    <name type="common">Freshwater tardigrade</name>
    <dbReference type="NCBI Taxonomy" id="2072580"/>
    <lineage>
        <taxon>Eukaryota</taxon>
        <taxon>Metazoa</taxon>
        <taxon>Ecdysozoa</taxon>
        <taxon>Tardigrada</taxon>
        <taxon>Eutardigrada</taxon>
        <taxon>Parachela</taxon>
        <taxon>Hypsibioidea</taxon>
        <taxon>Hypsibiidae</taxon>
        <taxon>Hypsibius</taxon>
    </lineage>
</organism>
<feature type="coiled-coil region" evidence="1">
    <location>
        <begin position="416"/>
        <end position="568"/>
    </location>
</feature>
<comment type="caution">
    <text evidence="3">The sequence shown here is derived from an EMBL/GenBank/DDBJ whole genome shotgun (WGS) entry which is preliminary data.</text>
</comment>
<reference evidence="4" key="1">
    <citation type="submission" date="2017-01" db="EMBL/GenBank/DDBJ databases">
        <title>Comparative genomics of anhydrobiosis in the tardigrade Hypsibius dujardini.</title>
        <authorList>
            <person name="Yoshida Y."/>
            <person name="Koutsovoulos G."/>
            <person name="Laetsch D."/>
            <person name="Stevens L."/>
            <person name="Kumar S."/>
            <person name="Horikawa D."/>
            <person name="Ishino K."/>
            <person name="Komine S."/>
            <person name="Tomita M."/>
            <person name="Blaxter M."/>
            <person name="Arakawa K."/>
        </authorList>
    </citation>
    <scope>NUCLEOTIDE SEQUENCE [LARGE SCALE GENOMIC DNA]</scope>
    <source>
        <strain evidence="4">Z151</strain>
    </source>
</reference>
<sequence length="902" mass="99838">MDGKVELSGGALLRMLNGDHIFPGVTLRLLASRSCIREGSSVRALQLTDGLYTFDYATVRCGSQLDQQLEKNGFPDGSLVRVDHCTCVTRPGVANDVEETVLIVEQMSLLTSGNPDDNTGACPRSIEFVPISLNQAKKIMFFTLILQDIQQYSGGVVVLVRPKSGYFLRIIGYMDEVRLARERMQMWLDYQCGRTPVMPTNKHASPVGDVMSPTISASFSIPLKQIAQLGQDLQAESVRAAALIPGVCSIQETFSKYDRLYNVRGTNDTAVRKAVRMIDPIVTKLVFIPAGGLGRFTENQSAILRGVRAAYHVTASVLRPAAGFNSSNAVRVQGLPADVKDAVGRMLSIANGKLTEDQCGDENDGTVVLVADITASTRHDVHDLYETRYRSQSVFGGWSPVPQYPQIAAPDDFPTLEEARRDEDRLAEAARKRERAILEAARLEAARREAARLEKTRLEAIREENARQEVSRAEEAKRVEKARLDAARAEEARRVEKARLEAARAEEAKRVEKARLEAARAEESKRVEKARLEAIRLEEVRRLEAQRLEKARKEAERLEKVRLDEAARVEAERLEKFRQDGIRAEQARAEQKRFHEVALSRAKLPEVARLDSARLEATRHPAAQQKPSPYQVATHQELNQVPWMTSPQASVTRPSLSTRTFTFADPTTSTYLFNNEAVPNFTQERVQQPGMTTHASAASIFTLTIDVPHWLVLHLGQAIHAANLETARTLPGVSQLHLTAHTFDNYKYTLQGTNRTALLQAQDIILATALEEMILVPTQQHFQAFMANDGALLKEIQTAHNVVITPGAVKGGGSNVPHFFVEGTHGNVKKATARFAFQIGELDRQYARYSVDPNSPRVPLPSNANFSGTRRSQVVTATDSKPVDSVLSRGDGRAGNSNGKLP</sequence>
<proteinExistence type="predicted"/>
<protein>
    <submittedName>
        <fullName evidence="3">Uncharacterized protein</fullName>
    </submittedName>
</protein>
<name>A0A1W0WEW9_HYPEX</name>
<gene>
    <name evidence="3" type="ORF">BV898_12047</name>
</gene>
<keyword evidence="4" id="KW-1185">Reference proteome</keyword>
<keyword evidence="1" id="KW-0175">Coiled coil</keyword>
<dbReference type="EMBL" id="MTYJ01000117">
    <property type="protein sequence ID" value="OQV13732.1"/>
    <property type="molecule type" value="Genomic_DNA"/>
</dbReference>
<evidence type="ECO:0000256" key="1">
    <source>
        <dbReference type="SAM" id="Coils"/>
    </source>
</evidence>
<dbReference type="AlphaFoldDB" id="A0A1W0WEW9"/>
<feature type="compositionally biased region" description="Polar residues" evidence="2">
    <location>
        <begin position="862"/>
        <end position="879"/>
    </location>
</feature>
<evidence type="ECO:0000313" key="4">
    <source>
        <dbReference type="Proteomes" id="UP000192578"/>
    </source>
</evidence>
<accession>A0A1W0WEW9</accession>
<feature type="region of interest" description="Disordered" evidence="2">
    <location>
        <begin position="852"/>
        <end position="902"/>
    </location>
</feature>
<evidence type="ECO:0000313" key="3">
    <source>
        <dbReference type="EMBL" id="OQV13732.1"/>
    </source>
</evidence>
<dbReference type="CDD" id="cd06503">
    <property type="entry name" value="ATP-synt_Fo_b"/>
    <property type="match status" value="1"/>
</dbReference>
<evidence type="ECO:0000256" key="2">
    <source>
        <dbReference type="SAM" id="MobiDB-lite"/>
    </source>
</evidence>